<name>Q7MFL4_VIBVY</name>
<accession>Q7MFL4</accession>
<evidence type="ECO:0000313" key="2">
    <source>
        <dbReference type="EMBL" id="BAC96332.1"/>
    </source>
</evidence>
<organism evidence="2 3">
    <name type="scientific">Vibrio vulnificus (strain YJ016)</name>
    <dbReference type="NCBI Taxonomy" id="196600"/>
    <lineage>
        <taxon>Bacteria</taxon>
        <taxon>Pseudomonadati</taxon>
        <taxon>Pseudomonadota</taxon>
        <taxon>Gammaproteobacteria</taxon>
        <taxon>Vibrionales</taxon>
        <taxon>Vibrionaceae</taxon>
        <taxon>Vibrio</taxon>
    </lineage>
</organism>
<keyword evidence="1" id="KW-0732">Signal</keyword>
<feature type="signal peptide" evidence="1">
    <location>
        <begin position="1"/>
        <end position="30"/>
    </location>
</feature>
<feature type="chain" id="PRO_5004289822" evidence="1">
    <location>
        <begin position="31"/>
        <end position="165"/>
    </location>
</feature>
<dbReference type="PATRIC" id="fig|196600.6.peg.3512"/>
<proteinExistence type="predicted"/>
<sequence length="165" mass="18512">MLRHKTLYNHMKSNMNLLILVVLMASSASAKSDTDSEVFETQAPFLIEAIVNTPYSAVVRHTNVDVINESDTGSITQFVYEAEVIETLRGKQHKRIRYTLYVEQDEDVTLDTTPVIITLCSDNDEYYWPGVGAQFSAAISFVQAAKNSASQVDKHQSHFAFCDVN</sequence>
<dbReference type="HOGENOM" id="CLU_1815036_0_0_6"/>
<protein>
    <submittedName>
        <fullName evidence="2">Uncharacterized protein</fullName>
    </submittedName>
</protein>
<dbReference type="Proteomes" id="UP000002675">
    <property type="component" value="Chromosome II"/>
</dbReference>
<dbReference type="AlphaFoldDB" id="Q7MFL4"/>
<evidence type="ECO:0000313" key="3">
    <source>
        <dbReference type="Proteomes" id="UP000002675"/>
    </source>
</evidence>
<reference evidence="2 3" key="1">
    <citation type="journal article" date="2003" name="Genome Res.">
        <title>Comparative genome analysis of Vibrio vulnificus, a marine pathogen.</title>
        <authorList>
            <person name="Chen C.Y."/>
            <person name="Wu K.M."/>
            <person name="Chang Y.C."/>
            <person name="Chang C.H."/>
            <person name="Tsai H.C."/>
            <person name="Liao T.L."/>
            <person name="Liu Y.M."/>
            <person name="Chen H.J."/>
            <person name="Shen A.B."/>
            <person name="Li J.C."/>
            <person name="Su T.L."/>
            <person name="Shao C.P."/>
            <person name="Lee C.T."/>
            <person name="Hor L.I."/>
            <person name="Tsai S.F."/>
        </authorList>
    </citation>
    <scope>NUCLEOTIDE SEQUENCE [LARGE SCALE GENOMIC DNA]</scope>
    <source>
        <strain evidence="2 3">YJ016</strain>
    </source>
</reference>
<dbReference type="KEGG" id="vvy:VVA0306"/>
<evidence type="ECO:0000256" key="1">
    <source>
        <dbReference type="SAM" id="SignalP"/>
    </source>
</evidence>
<dbReference type="EMBL" id="BA000038">
    <property type="protein sequence ID" value="BAC96332.1"/>
    <property type="molecule type" value="Genomic_DNA"/>
</dbReference>
<gene>
    <name evidence="2" type="ordered locus">VVA0306</name>
</gene>